<dbReference type="KEGG" id="fra:Francci3_3044"/>
<keyword evidence="3" id="KW-1185">Reference proteome</keyword>
<evidence type="ECO:0000256" key="1">
    <source>
        <dbReference type="SAM" id="MobiDB-lite"/>
    </source>
</evidence>
<proteinExistence type="predicted"/>
<name>Q2J8J1_FRACC</name>
<dbReference type="AlphaFoldDB" id="Q2J8J1"/>
<dbReference type="EMBL" id="CP000249">
    <property type="protein sequence ID" value="ABD12401.1"/>
    <property type="molecule type" value="Genomic_DNA"/>
</dbReference>
<feature type="region of interest" description="Disordered" evidence="1">
    <location>
        <begin position="69"/>
        <end position="88"/>
    </location>
</feature>
<evidence type="ECO:0000313" key="3">
    <source>
        <dbReference type="Proteomes" id="UP000001937"/>
    </source>
</evidence>
<sequence length="125" mass="13696">MAPEQWRAHARALAGQVTHPGSRWHEQIADTPRHLLVPSWWERDGGAWMLRRGQLAGAYTDRSLVTRAGPAHADHASASDRPEGCPMPVHALARIPSGWHRGQGVPRGRPVSVRYDGLACMTAGE</sequence>
<gene>
    <name evidence="2" type="ordered locus">Francci3_3044</name>
</gene>
<dbReference type="RefSeq" id="WP_011437429.1">
    <property type="nucleotide sequence ID" value="NZ_LRTJ01000043.1"/>
</dbReference>
<organism evidence="2 3">
    <name type="scientific">Frankia casuarinae (strain DSM 45818 / CECT 9043 / HFP020203 / CcI3)</name>
    <dbReference type="NCBI Taxonomy" id="106370"/>
    <lineage>
        <taxon>Bacteria</taxon>
        <taxon>Bacillati</taxon>
        <taxon>Actinomycetota</taxon>
        <taxon>Actinomycetes</taxon>
        <taxon>Frankiales</taxon>
        <taxon>Frankiaceae</taxon>
        <taxon>Frankia</taxon>
    </lineage>
</organism>
<reference evidence="2 3" key="1">
    <citation type="journal article" date="2007" name="Genome Res.">
        <title>Genome characteristics of facultatively symbiotic Frankia sp. strains reflect host range and host plant biogeography.</title>
        <authorList>
            <person name="Normand P."/>
            <person name="Lapierre P."/>
            <person name="Tisa L.S."/>
            <person name="Gogarten J.P."/>
            <person name="Alloisio N."/>
            <person name="Bagnarol E."/>
            <person name="Bassi C.A."/>
            <person name="Berry A.M."/>
            <person name="Bickhart D.M."/>
            <person name="Choisne N."/>
            <person name="Couloux A."/>
            <person name="Cournoyer B."/>
            <person name="Cruveiller S."/>
            <person name="Daubin V."/>
            <person name="Demange N."/>
            <person name="Francino M.P."/>
            <person name="Goltsman E."/>
            <person name="Huang Y."/>
            <person name="Kopp O.R."/>
            <person name="Labarre L."/>
            <person name="Lapidus A."/>
            <person name="Lavire C."/>
            <person name="Marechal J."/>
            <person name="Martinez M."/>
            <person name="Mastronunzio J.E."/>
            <person name="Mullin B.C."/>
            <person name="Niemann J."/>
            <person name="Pujic P."/>
            <person name="Rawnsley T."/>
            <person name="Rouy Z."/>
            <person name="Schenowitz C."/>
            <person name="Sellstedt A."/>
            <person name="Tavares F."/>
            <person name="Tomkins J.P."/>
            <person name="Vallenet D."/>
            <person name="Valverde C."/>
            <person name="Wall L.G."/>
            <person name="Wang Y."/>
            <person name="Medigue C."/>
            <person name="Benson D.R."/>
        </authorList>
    </citation>
    <scope>NUCLEOTIDE SEQUENCE [LARGE SCALE GENOMIC DNA]</scope>
    <source>
        <strain evidence="3">DSM 45818 / CECT 9043 / CcI3</strain>
    </source>
</reference>
<dbReference type="Proteomes" id="UP000001937">
    <property type="component" value="Chromosome"/>
</dbReference>
<dbReference type="STRING" id="106370.Francci3_3044"/>
<accession>Q2J8J1</accession>
<dbReference type="eggNOG" id="COG2518">
    <property type="taxonomic scope" value="Bacteria"/>
</dbReference>
<protein>
    <submittedName>
        <fullName evidence="2">Uncharacterized protein</fullName>
    </submittedName>
</protein>
<evidence type="ECO:0000313" key="2">
    <source>
        <dbReference type="EMBL" id="ABD12401.1"/>
    </source>
</evidence>
<dbReference type="HOGENOM" id="CLU_1989383_0_0_11"/>
<feature type="compositionally biased region" description="Basic and acidic residues" evidence="1">
    <location>
        <begin position="72"/>
        <end position="83"/>
    </location>
</feature>